<evidence type="ECO:0000256" key="1">
    <source>
        <dbReference type="PROSITE-ProRule" id="PRU00339"/>
    </source>
</evidence>
<dbReference type="GeneID" id="300574584"/>
<sequence length="344" mass="37903">MSACRCCKAMWPLSSSARSLRFASTVNPIQRQVVRAGNHGQLRQYAVPRMKRVGPSPLEVYKLSEIPLPLFEAAISRNGDAFRRKTPAEYYRCAEKFHEAISRGSDPWSVSLTGKDGFPVEVIHDTACIMRQLQGPRKSADAFATALWASASEAGYRPSTLSLARHLARSGAYGRVPQLRRVEARFKQLVSTARDADALTVEGELQYEQGNYEAAIRALQRALQVGDAAAAGFEWKPYCELCMGKALAKLGRHDEARALLEALSEAGLAEADVELGNLLRVSDRDAAERHLFAAASSGRADMFSVLSEIALDKAAESGDDRALREEALRWAKEWSKLGDPRTEY</sequence>
<dbReference type="RefSeq" id="XP_073561167.1">
    <property type="nucleotide sequence ID" value="XM_073700134.1"/>
</dbReference>
<feature type="repeat" description="TPR" evidence="1">
    <location>
        <begin position="196"/>
        <end position="229"/>
    </location>
</feature>
<protein>
    <submittedName>
        <fullName evidence="2">Uncharacterized protein</fullName>
    </submittedName>
</protein>
<comment type="caution">
    <text evidence="2">The sequence shown here is derived from an EMBL/GenBank/DDBJ whole genome shotgun (WGS) entry which is preliminary data.</text>
</comment>
<organism evidence="2 3">
    <name type="scientific">Trichoderma ghanense</name>
    <dbReference type="NCBI Taxonomy" id="65468"/>
    <lineage>
        <taxon>Eukaryota</taxon>
        <taxon>Fungi</taxon>
        <taxon>Dikarya</taxon>
        <taxon>Ascomycota</taxon>
        <taxon>Pezizomycotina</taxon>
        <taxon>Sordariomycetes</taxon>
        <taxon>Hypocreomycetidae</taxon>
        <taxon>Hypocreales</taxon>
        <taxon>Hypocreaceae</taxon>
        <taxon>Trichoderma</taxon>
    </lineage>
</organism>
<dbReference type="Proteomes" id="UP001642720">
    <property type="component" value="Unassembled WGS sequence"/>
</dbReference>
<evidence type="ECO:0000313" key="3">
    <source>
        <dbReference type="Proteomes" id="UP001642720"/>
    </source>
</evidence>
<dbReference type="InterPro" id="IPR019734">
    <property type="entry name" value="TPR_rpt"/>
</dbReference>
<keyword evidence="3" id="KW-1185">Reference proteome</keyword>
<accession>A0ABY2H9Y7</accession>
<proteinExistence type="predicted"/>
<name>A0ABY2H9Y7_9HYPO</name>
<gene>
    <name evidence="2" type="ORF">CCMA1212_002760</name>
</gene>
<dbReference type="Gene3D" id="1.25.40.10">
    <property type="entry name" value="Tetratricopeptide repeat domain"/>
    <property type="match status" value="1"/>
</dbReference>
<evidence type="ECO:0000313" key="2">
    <source>
        <dbReference type="EMBL" id="TFB04966.1"/>
    </source>
</evidence>
<dbReference type="PROSITE" id="PS50005">
    <property type="entry name" value="TPR"/>
    <property type="match status" value="1"/>
</dbReference>
<dbReference type="EMBL" id="PPTA01000003">
    <property type="protein sequence ID" value="TFB04966.1"/>
    <property type="molecule type" value="Genomic_DNA"/>
</dbReference>
<keyword evidence="1" id="KW-0802">TPR repeat</keyword>
<dbReference type="SUPFAM" id="SSF81901">
    <property type="entry name" value="HCP-like"/>
    <property type="match status" value="1"/>
</dbReference>
<dbReference type="InterPro" id="IPR011990">
    <property type="entry name" value="TPR-like_helical_dom_sf"/>
</dbReference>
<reference evidence="2 3" key="1">
    <citation type="submission" date="2018-01" db="EMBL/GenBank/DDBJ databases">
        <title>Genome characterization of the sugarcane-associated fungus Trichoderma ghanense CCMA-1212 and their application in lignocelulose bioconversion.</title>
        <authorList>
            <person name="Steindorff A.S."/>
            <person name="Mendes T.D."/>
            <person name="Vilela E.S.D."/>
            <person name="Rodrigues D.S."/>
            <person name="Formighieri E.F."/>
            <person name="Melo I.S."/>
            <person name="Favaro L.C.L."/>
        </authorList>
    </citation>
    <scope>NUCLEOTIDE SEQUENCE [LARGE SCALE GENOMIC DNA]</scope>
    <source>
        <strain evidence="2 3">CCMA-1212</strain>
    </source>
</reference>